<feature type="domain" description="DUF4982" evidence="6">
    <location>
        <begin position="633"/>
        <end position="689"/>
    </location>
</feature>
<dbReference type="PROSITE" id="PS00608">
    <property type="entry name" value="GLYCOSYL_HYDROL_F2_2"/>
    <property type="match status" value="1"/>
</dbReference>
<reference evidence="9 10" key="1">
    <citation type="submission" date="2023-01" db="EMBL/GenBank/DDBJ databases">
        <title>Novel species of the genus Asticcacaulis isolated from rivers.</title>
        <authorList>
            <person name="Lu H."/>
        </authorList>
    </citation>
    <scope>NUCLEOTIDE SEQUENCE [LARGE SCALE GENOMIC DNA]</scope>
    <source>
        <strain evidence="9 10">LKC15W</strain>
    </source>
</reference>
<dbReference type="Pfam" id="PF16355">
    <property type="entry name" value="DUF4982"/>
    <property type="match status" value="1"/>
</dbReference>
<evidence type="ECO:0000259" key="4">
    <source>
        <dbReference type="Pfam" id="PF00703"/>
    </source>
</evidence>
<evidence type="ECO:0000259" key="5">
    <source>
        <dbReference type="Pfam" id="PF02836"/>
    </source>
</evidence>
<dbReference type="SUPFAM" id="SSF49303">
    <property type="entry name" value="beta-Galactosidase/glucuronidase domain"/>
    <property type="match status" value="1"/>
</dbReference>
<dbReference type="RefSeq" id="WP_272743919.1">
    <property type="nucleotide sequence ID" value="NZ_JAQQKV010000001.1"/>
</dbReference>
<dbReference type="PROSITE" id="PS51318">
    <property type="entry name" value="TAT"/>
    <property type="match status" value="1"/>
</dbReference>
<dbReference type="Gene3D" id="2.60.40.10">
    <property type="entry name" value="Immunoglobulins"/>
    <property type="match status" value="3"/>
</dbReference>
<feature type="domain" description="Glycoside hydrolase family 2 immunoglobulin-like beta-sandwich" evidence="4">
    <location>
        <begin position="226"/>
        <end position="330"/>
    </location>
</feature>
<dbReference type="GO" id="GO:0016787">
    <property type="term" value="F:hydrolase activity"/>
    <property type="evidence" value="ECO:0007669"/>
    <property type="project" value="UniProtKB-KW"/>
</dbReference>
<evidence type="ECO:0000256" key="2">
    <source>
        <dbReference type="ARBA" id="ARBA00022801"/>
    </source>
</evidence>
<dbReference type="Gene3D" id="3.20.20.80">
    <property type="entry name" value="Glycosidases"/>
    <property type="match status" value="1"/>
</dbReference>
<feature type="domain" description="Glycoside hydrolase family 2 catalytic" evidence="5">
    <location>
        <begin position="339"/>
        <end position="574"/>
    </location>
</feature>
<evidence type="ECO:0000313" key="9">
    <source>
        <dbReference type="EMBL" id="MDC7675597.1"/>
    </source>
</evidence>
<evidence type="ECO:0000256" key="1">
    <source>
        <dbReference type="ARBA" id="ARBA00007401"/>
    </source>
</evidence>
<dbReference type="InterPro" id="IPR006102">
    <property type="entry name" value="Ig-like_GH2"/>
</dbReference>
<comment type="similarity">
    <text evidence="1">Belongs to the glycosyl hydrolase 2 family.</text>
</comment>
<evidence type="ECO:0000259" key="8">
    <source>
        <dbReference type="Pfam" id="PF22666"/>
    </source>
</evidence>
<dbReference type="Pfam" id="PF18565">
    <property type="entry name" value="Glyco_hydro2_C5"/>
    <property type="match status" value="1"/>
</dbReference>
<dbReference type="Proteomes" id="UP001218579">
    <property type="component" value="Unassembled WGS sequence"/>
</dbReference>
<dbReference type="Pfam" id="PF00703">
    <property type="entry name" value="Glyco_hydro_2"/>
    <property type="match status" value="1"/>
</dbReference>
<proteinExistence type="inferred from homology"/>
<dbReference type="InterPro" id="IPR048230">
    <property type="entry name" value="GalA-like"/>
</dbReference>
<keyword evidence="2 9" id="KW-0378">Hydrolase</keyword>
<dbReference type="InterPro" id="IPR040605">
    <property type="entry name" value="Glyco_hydro2_dom5"/>
</dbReference>
<dbReference type="Pfam" id="PF02836">
    <property type="entry name" value="Glyco_hydro_2_C"/>
    <property type="match status" value="1"/>
</dbReference>
<dbReference type="InterPro" id="IPR023232">
    <property type="entry name" value="Glyco_hydro_2_AS"/>
</dbReference>
<evidence type="ECO:0000259" key="6">
    <source>
        <dbReference type="Pfam" id="PF16355"/>
    </source>
</evidence>
<comment type="caution">
    <text evidence="9">The sequence shown here is derived from an EMBL/GenBank/DDBJ whole genome shotgun (WGS) entry which is preliminary data.</text>
</comment>
<dbReference type="InterPro" id="IPR036156">
    <property type="entry name" value="Beta-gal/glucu_dom_sf"/>
</dbReference>
<name>A0ABT5HHC7_9CAUL</name>
<dbReference type="InterPro" id="IPR032311">
    <property type="entry name" value="DUF4982"/>
</dbReference>
<organism evidence="9 10">
    <name type="scientific">Asticcacaulis machinosus</name>
    <dbReference type="NCBI Taxonomy" id="2984211"/>
    <lineage>
        <taxon>Bacteria</taxon>
        <taxon>Pseudomonadati</taxon>
        <taxon>Pseudomonadota</taxon>
        <taxon>Alphaproteobacteria</taxon>
        <taxon>Caulobacterales</taxon>
        <taxon>Caulobacteraceae</taxon>
        <taxon>Asticcacaulis</taxon>
    </lineage>
</organism>
<gene>
    <name evidence="9" type="ORF">PQU98_05625</name>
</gene>
<evidence type="ECO:0000259" key="7">
    <source>
        <dbReference type="Pfam" id="PF18565"/>
    </source>
</evidence>
<keyword evidence="10" id="KW-1185">Reference proteome</keyword>
<dbReference type="InterPro" id="IPR013783">
    <property type="entry name" value="Ig-like_fold"/>
</dbReference>
<feature type="domain" description="Glycoside hydrolase family 2" evidence="7">
    <location>
        <begin position="703"/>
        <end position="805"/>
    </location>
</feature>
<sequence length="955" mass="105917">MNRRDLLKGTTGVVMGSAWGPVAASSAAATQPATRPLGQSVSKMRQVLSLNRGWRFLEGDVPFPKVMGHGWSYANAKAGSAWGAASPIFDDSEWSTVTLPHDFASFQLPDKNENLAQGYRKRGIAWYRNLLRFEPSDRGKHIELHLDGISTHATVWLNGTLVNRNWSGYNSIYIDITPYITYGESLNSLVVRVDADQMQGWWYEGAGIYRNTWIVKRDPVHIVTDGVFAHPVKYGDQWTIPLEVTLYNAGKTARTVQVTSTVRDPKGKAIATTRMSATVTALSRAVSTGSMTVSQPSLWNIETPFLYSITTQVISHDRVLDEVVTPAGFRTQHFDPNRGFFLNDQPVKLKGVCIHQDHAGVGVAVPHGILHYRLQRLKDLGCNAIRCSHNAQDKYFYELCDQMGFLVMDENRVFNPSPIHMNELEWLVRRDRNHPSVILWSVFNEEPMQGSEQGFEMVRRMSALVKTLDTSRPVTAAMNDGLFTPINVSQAVDVVGFNYQYQSYDAFHKANPNIPLTSSEDTSAYQTRGEYTTDDARHIKATYDDDAAEWGTTHRTGWKAIAERDFIAGAFVWTGFDYHGEPTPYDWPSNSSQFGIMDLCGFEKNAFWLHKAQWDQSPVLRIAPHWTWSGKQGQPIRVMAFHNMDEVELFLNGKSLGKQKGDIFEMNRWEVPYAPGTLHAVGYRQGKAAAKHVVETTGAPVSLKLTPHRKSMWGDGLDAQPIKVEAVDARGRHVPIAQNQITFDITGGDIIGLGNGNPNDVSSEKGNTRALFNGLAQIIVQTKENSAGTLQITATAAGLTAAKIEIEVEKAAAWPYQDVSTPVQITEGWRRAPAQSAPIDPNLRPKDNDMNSWGWFRPGVPFSPLATDSYVLCATVVEPFKRIRKAGGQVECLNLMGACTVFVDGIEAANKSDPGAGDLKFNLPAGDGARRLTIIFRAKAGQPFGFGDVLRIRTV</sequence>
<dbReference type="SUPFAM" id="SSF49785">
    <property type="entry name" value="Galactose-binding domain-like"/>
    <property type="match status" value="1"/>
</dbReference>
<dbReference type="PANTHER" id="PTHR42732">
    <property type="entry name" value="BETA-GALACTOSIDASE"/>
    <property type="match status" value="1"/>
</dbReference>
<dbReference type="Pfam" id="PF22666">
    <property type="entry name" value="Glyco_hydro_2_N2"/>
    <property type="match status" value="1"/>
</dbReference>
<dbReference type="InterPro" id="IPR008979">
    <property type="entry name" value="Galactose-bd-like_sf"/>
</dbReference>
<dbReference type="EMBL" id="JAQQKV010000001">
    <property type="protein sequence ID" value="MDC7675597.1"/>
    <property type="molecule type" value="Genomic_DNA"/>
</dbReference>
<protein>
    <submittedName>
        <fullName evidence="9">Glycoside hydrolase family 2 TIM barrel-domain containing protein</fullName>
    </submittedName>
</protein>
<evidence type="ECO:0000256" key="3">
    <source>
        <dbReference type="ARBA" id="ARBA00023295"/>
    </source>
</evidence>
<dbReference type="InterPro" id="IPR006311">
    <property type="entry name" value="TAT_signal"/>
</dbReference>
<dbReference type="InterPro" id="IPR006101">
    <property type="entry name" value="Glyco_hydro_2"/>
</dbReference>
<dbReference type="PANTHER" id="PTHR42732:SF1">
    <property type="entry name" value="BETA-MANNOSIDASE"/>
    <property type="match status" value="1"/>
</dbReference>
<dbReference type="SUPFAM" id="SSF51445">
    <property type="entry name" value="(Trans)glycosidases"/>
    <property type="match status" value="1"/>
</dbReference>
<accession>A0ABT5HHC7</accession>
<dbReference type="PRINTS" id="PR00132">
    <property type="entry name" value="GLHYDRLASE2"/>
</dbReference>
<dbReference type="InterPro" id="IPR006103">
    <property type="entry name" value="Glyco_hydro_2_cat"/>
</dbReference>
<dbReference type="InterPro" id="IPR051913">
    <property type="entry name" value="GH2_Domain-Containing"/>
</dbReference>
<feature type="domain" description="Beta-mannosidase-like galactose-binding" evidence="8">
    <location>
        <begin position="111"/>
        <end position="195"/>
    </location>
</feature>
<dbReference type="InterPro" id="IPR054593">
    <property type="entry name" value="Beta-mannosidase-like_N2"/>
</dbReference>
<keyword evidence="3" id="KW-0326">Glycosidase</keyword>
<dbReference type="Gene3D" id="2.60.120.260">
    <property type="entry name" value="Galactose-binding domain-like"/>
    <property type="match status" value="1"/>
</dbReference>
<evidence type="ECO:0000313" key="10">
    <source>
        <dbReference type="Proteomes" id="UP001218579"/>
    </source>
</evidence>
<dbReference type="NCBIfam" id="NF041462">
    <property type="entry name" value="GalA"/>
    <property type="match status" value="1"/>
</dbReference>
<dbReference type="InterPro" id="IPR017853">
    <property type="entry name" value="GH"/>
</dbReference>